<dbReference type="Proteomes" id="UP000320948">
    <property type="component" value="Unassembled WGS sequence"/>
</dbReference>
<dbReference type="PROSITE" id="PS51273">
    <property type="entry name" value="GATASE_TYPE_1"/>
    <property type="match status" value="1"/>
</dbReference>
<dbReference type="Pfam" id="PF07722">
    <property type="entry name" value="Peptidase_C26"/>
    <property type="match status" value="1"/>
</dbReference>
<gene>
    <name evidence="1" type="ORF">DI628_04275</name>
</gene>
<evidence type="ECO:0000313" key="2">
    <source>
        <dbReference type="Proteomes" id="UP000320948"/>
    </source>
</evidence>
<dbReference type="PANTHER" id="PTHR43235">
    <property type="entry name" value="GLUTAMINE AMIDOTRANSFERASE PB2B2.05-RELATED"/>
    <property type="match status" value="1"/>
</dbReference>
<dbReference type="AlphaFoldDB" id="A0A6N4RCX2"/>
<dbReference type="InterPro" id="IPR011697">
    <property type="entry name" value="Peptidase_C26"/>
</dbReference>
<proteinExistence type="predicted"/>
<dbReference type="PANTHER" id="PTHR43235:SF1">
    <property type="entry name" value="GLUTAMINE AMIDOTRANSFERASE PB2B2.05-RELATED"/>
    <property type="match status" value="1"/>
</dbReference>
<keyword evidence="1" id="KW-0378">Hydrolase</keyword>
<organism evidence="1 2">
    <name type="scientific">Blastochloris viridis</name>
    <name type="common">Rhodopseudomonas viridis</name>
    <dbReference type="NCBI Taxonomy" id="1079"/>
    <lineage>
        <taxon>Bacteria</taxon>
        <taxon>Pseudomonadati</taxon>
        <taxon>Pseudomonadota</taxon>
        <taxon>Alphaproteobacteria</taxon>
        <taxon>Hyphomicrobiales</taxon>
        <taxon>Blastochloridaceae</taxon>
        <taxon>Blastochloris</taxon>
    </lineage>
</organism>
<dbReference type="InterPro" id="IPR044668">
    <property type="entry name" value="PuuD-like"/>
</dbReference>
<dbReference type="Gene3D" id="3.40.50.880">
    <property type="match status" value="1"/>
</dbReference>
<dbReference type="GO" id="GO:0006598">
    <property type="term" value="P:polyamine catabolic process"/>
    <property type="evidence" value="ECO:0007669"/>
    <property type="project" value="TreeGrafter"/>
</dbReference>
<dbReference type="EMBL" id="VAFM01000001">
    <property type="protein sequence ID" value="TKW61842.1"/>
    <property type="molecule type" value="Genomic_DNA"/>
</dbReference>
<comment type="caution">
    <text evidence="1">The sequence shown here is derived from an EMBL/GenBank/DDBJ whole genome shotgun (WGS) entry which is preliminary data.</text>
</comment>
<dbReference type="GO" id="GO:0033969">
    <property type="term" value="F:gamma-glutamyl-gamma-aminobutyrate hydrolase activity"/>
    <property type="evidence" value="ECO:0007669"/>
    <property type="project" value="TreeGrafter"/>
</dbReference>
<evidence type="ECO:0000313" key="1">
    <source>
        <dbReference type="EMBL" id="TKW61842.1"/>
    </source>
</evidence>
<accession>A0A6N4RCX2</accession>
<dbReference type="InterPro" id="IPR029062">
    <property type="entry name" value="Class_I_gatase-like"/>
</dbReference>
<dbReference type="GO" id="GO:0005829">
    <property type="term" value="C:cytosol"/>
    <property type="evidence" value="ECO:0007669"/>
    <property type="project" value="TreeGrafter"/>
</dbReference>
<reference evidence="1 2" key="1">
    <citation type="journal article" date="2017" name="Nat. Commun.">
        <title>In situ click chemistry generation of cyclooxygenase-2 inhibitors.</title>
        <authorList>
            <person name="Bhardwaj A."/>
            <person name="Kaur J."/>
            <person name="Wuest M."/>
            <person name="Wuest F."/>
        </authorList>
    </citation>
    <scope>NUCLEOTIDE SEQUENCE [LARGE SCALE GENOMIC DNA]</scope>
    <source>
        <strain evidence="1">S2_018_000_R2_106</strain>
    </source>
</reference>
<sequence length="235" mass="25616">MNSGTRPVIGIWMDWTAKSSFSPRPHYAIREGYFQAVWDAGGMPIGIPLLETGSHAYLNHVAGVVVPGGDYPSPSRWYGDDHGIRDEHPRTVVNEQLIRDMLAMDKPFLAICAGHQELAAATGGLLYWRVKESLPGAKNHRIDALEETSHDIDVLPGSLLHKLVGTERFAVNSHHHEAVRSLGDGLIVSGRSPDGVIEAIEVPGKKFALGVQWHPEFGLSEADHALFVGLVNAAR</sequence>
<name>A0A6N4RCX2_BLAVI</name>
<dbReference type="SUPFAM" id="SSF52317">
    <property type="entry name" value="Class I glutamine amidotransferase-like"/>
    <property type="match status" value="1"/>
</dbReference>
<protein>
    <submittedName>
        <fullName evidence="1">Gamma-glutamyl-gamma-aminobutyrate hydrolase family protein</fullName>
    </submittedName>
</protein>